<gene>
    <name evidence="1" type="ORF">BLNAU_10482</name>
</gene>
<reference evidence="1 2" key="1">
    <citation type="journal article" date="2022" name="bioRxiv">
        <title>Genomics of Preaxostyla Flagellates Illuminates Evolutionary Transitions and the Path Towards Mitochondrial Loss.</title>
        <authorList>
            <person name="Novak L.V.F."/>
            <person name="Treitli S.C."/>
            <person name="Pyrih J."/>
            <person name="Halakuc P."/>
            <person name="Pipaliya S.V."/>
            <person name="Vacek V."/>
            <person name="Brzon O."/>
            <person name="Soukal P."/>
            <person name="Eme L."/>
            <person name="Dacks J.B."/>
            <person name="Karnkowska A."/>
            <person name="Elias M."/>
            <person name="Hampl V."/>
        </authorList>
    </citation>
    <scope>NUCLEOTIDE SEQUENCE [LARGE SCALE GENOMIC DNA]</scope>
    <source>
        <strain evidence="1">NAU3</strain>
        <tissue evidence="1">Gut</tissue>
    </source>
</reference>
<dbReference type="InterPro" id="IPR016024">
    <property type="entry name" value="ARM-type_fold"/>
</dbReference>
<accession>A0ABQ9XR39</accession>
<dbReference type="Proteomes" id="UP001281761">
    <property type="component" value="Unassembled WGS sequence"/>
</dbReference>
<proteinExistence type="predicted"/>
<comment type="caution">
    <text evidence="1">The sequence shown here is derived from an EMBL/GenBank/DDBJ whole genome shotgun (WGS) entry which is preliminary data.</text>
</comment>
<sequence>MGNVIFKNGHSSSTARSDCSPFLNWNEEELESEDEVSGIYRSLVATVKLKPTLDDSLEAKTVKFLESLDPKYPEVIDALLSNHGRTTDESLTNFVQSIVVLISTPNRVITAAAMTMLENLILWCSQNIRLALVKADLIPQLINTLNPLSLSFTEAINIHDCLFSIITYSISHASSDGLARLGIEDGHEQQAVRETVFQQVLTPSEKYICHLCMNRYSIIEGDQSRRFLELLAQLLEICPYYQPTMEFVLHMPVVPTIPSCLTFFEFERSMFWFLNAMIDAQRYWNETRGSVQQLWKTVHRLLRMEGIEDGIEAKLQNDQNEYNGRWIVAFSIDWNNLQGMNVPKHE</sequence>
<keyword evidence="2" id="KW-1185">Reference proteome</keyword>
<evidence type="ECO:0000313" key="2">
    <source>
        <dbReference type="Proteomes" id="UP001281761"/>
    </source>
</evidence>
<dbReference type="EMBL" id="JARBJD010000076">
    <property type="protein sequence ID" value="KAK2954631.1"/>
    <property type="molecule type" value="Genomic_DNA"/>
</dbReference>
<evidence type="ECO:0000313" key="1">
    <source>
        <dbReference type="EMBL" id="KAK2954631.1"/>
    </source>
</evidence>
<dbReference type="SUPFAM" id="SSF48371">
    <property type="entry name" value="ARM repeat"/>
    <property type="match status" value="1"/>
</dbReference>
<protein>
    <submittedName>
        <fullName evidence="1">Uncharacterized protein</fullName>
    </submittedName>
</protein>
<organism evidence="1 2">
    <name type="scientific">Blattamonas nauphoetae</name>
    <dbReference type="NCBI Taxonomy" id="2049346"/>
    <lineage>
        <taxon>Eukaryota</taxon>
        <taxon>Metamonada</taxon>
        <taxon>Preaxostyla</taxon>
        <taxon>Oxymonadida</taxon>
        <taxon>Blattamonas</taxon>
    </lineage>
</organism>
<name>A0ABQ9XR39_9EUKA</name>